<dbReference type="FunFam" id="3.30.70.1230:FF:000004">
    <property type="entry name" value="Guanylate cyclase"/>
    <property type="match status" value="1"/>
</dbReference>
<dbReference type="FunFam" id="3.40.50.2300:FF:000371">
    <property type="entry name" value="Guanylate cyclase"/>
    <property type="match status" value="1"/>
</dbReference>
<dbReference type="SUPFAM" id="SSF56112">
    <property type="entry name" value="Protein kinase-like (PK-like)"/>
    <property type="match status" value="1"/>
</dbReference>
<dbReference type="GO" id="GO:0005525">
    <property type="term" value="F:GTP binding"/>
    <property type="evidence" value="ECO:0007669"/>
    <property type="project" value="UniProtKB-KW"/>
</dbReference>
<evidence type="ECO:0000256" key="4">
    <source>
        <dbReference type="ARBA" id="ARBA00022692"/>
    </source>
</evidence>
<dbReference type="GO" id="GO:0035556">
    <property type="term" value="P:intracellular signal transduction"/>
    <property type="evidence" value="ECO:0007669"/>
    <property type="project" value="InterPro"/>
</dbReference>
<dbReference type="AlphaFoldDB" id="A0A1J1I983"/>
<evidence type="ECO:0000259" key="15">
    <source>
        <dbReference type="PROSITE" id="PS50011"/>
    </source>
</evidence>
<dbReference type="STRING" id="568069.A0A1J1I983"/>
<keyword evidence="8" id="KW-0342">GTP-binding</keyword>
<dbReference type="InterPro" id="IPR001245">
    <property type="entry name" value="Ser-Thr/Tyr_kinase_cat_dom"/>
</dbReference>
<dbReference type="Gene3D" id="3.40.50.2300">
    <property type="match status" value="2"/>
</dbReference>
<keyword evidence="9" id="KW-0472">Membrane</keyword>
<accession>A0A1J1I983</accession>
<feature type="coiled-coil region" evidence="14">
    <location>
        <begin position="795"/>
        <end position="826"/>
    </location>
</feature>
<name>A0A1J1I983_9DIPT</name>
<proteinExistence type="predicted"/>
<evidence type="ECO:0000256" key="3">
    <source>
        <dbReference type="ARBA" id="ARBA00012202"/>
    </source>
</evidence>
<dbReference type="InterPro" id="IPR029787">
    <property type="entry name" value="Nucleotide_cyclase"/>
</dbReference>
<dbReference type="PANTHER" id="PTHR11920:SF274">
    <property type="entry name" value="GUANYLATE CYCLASE"/>
    <property type="match status" value="1"/>
</dbReference>
<feature type="domain" description="Guanylate cyclase" evidence="16">
    <location>
        <begin position="858"/>
        <end position="988"/>
    </location>
</feature>
<dbReference type="CDD" id="cd06352">
    <property type="entry name" value="PBP1_NPR_GC-like"/>
    <property type="match status" value="1"/>
</dbReference>
<dbReference type="GO" id="GO:0007168">
    <property type="term" value="P:receptor guanylyl cyclase signaling pathway"/>
    <property type="evidence" value="ECO:0007669"/>
    <property type="project" value="TreeGrafter"/>
</dbReference>
<dbReference type="InterPro" id="IPR000719">
    <property type="entry name" value="Prot_kinase_dom"/>
</dbReference>
<keyword evidence="12" id="KW-0456">Lyase</keyword>
<dbReference type="Gene3D" id="6.10.250.780">
    <property type="match status" value="1"/>
</dbReference>
<evidence type="ECO:0000256" key="9">
    <source>
        <dbReference type="ARBA" id="ARBA00023136"/>
    </source>
</evidence>
<dbReference type="InterPro" id="IPR001828">
    <property type="entry name" value="ANF_lig-bd_rcpt"/>
</dbReference>
<dbReference type="PANTHER" id="PTHR11920">
    <property type="entry name" value="GUANYLYL CYCLASE"/>
    <property type="match status" value="1"/>
</dbReference>
<evidence type="ECO:0000256" key="1">
    <source>
        <dbReference type="ARBA" id="ARBA00001436"/>
    </source>
</evidence>
<dbReference type="InterPro" id="IPR001054">
    <property type="entry name" value="A/G_cyclase"/>
</dbReference>
<feature type="non-terminal residue" evidence="17">
    <location>
        <position position="1"/>
    </location>
</feature>
<evidence type="ECO:0000313" key="17">
    <source>
        <dbReference type="EMBL" id="CRK96829.1"/>
    </source>
</evidence>
<keyword evidence="11" id="KW-0325">Glycoprotein</keyword>
<dbReference type="InterPro" id="IPR011009">
    <property type="entry name" value="Kinase-like_dom_sf"/>
</dbReference>
<comment type="subcellular location">
    <subcellularLocation>
        <location evidence="2">Membrane</location>
        <topology evidence="2">Single-pass type I membrane protein</topology>
    </subcellularLocation>
</comment>
<evidence type="ECO:0000256" key="11">
    <source>
        <dbReference type="ARBA" id="ARBA00023180"/>
    </source>
</evidence>
<dbReference type="CDD" id="cd07302">
    <property type="entry name" value="CHD"/>
    <property type="match status" value="1"/>
</dbReference>
<evidence type="ECO:0000256" key="8">
    <source>
        <dbReference type="ARBA" id="ARBA00023134"/>
    </source>
</evidence>
<comment type="catalytic activity">
    <reaction evidence="1">
        <text>GTP = 3',5'-cyclic GMP + diphosphate</text>
        <dbReference type="Rhea" id="RHEA:13665"/>
        <dbReference type="ChEBI" id="CHEBI:33019"/>
        <dbReference type="ChEBI" id="CHEBI:37565"/>
        <dbReference type="ChEBI" id="CHEBI:57746"/>
        <dbReference type="EC" id="4.6.1.2"/>
    </reaction>
</comment>
<dbReference type="GO" id="GO:0004383">
    <property type="term" value="F:guanylate cyclase activity"/>
    <property type="evidence" value="ECO:0007669"/>
    <property type="project" value="UniProtKB-EC"/>
</dbReference>
<dbReference type="GO" id="GO:0005886">
    <property type="term" value="C:plasma membrane"/>
    <property type="evidence" value="ECO:0007669"/>
    <property type="project" value="TreeGrafter"/>
</dbReference>
<keyword evidence="10" id="KW-0675">Receptor</keyword>
<dbReference type="SUPFAM" id="SSF55073">
    <property type="entry name" value="Nucleotide cyclase"/>
    <property type="match status" value="1"/>
</dbReference>
<organism evidence="17 18">
    <name type="scientific">Clunio marinus</name>
    <dbReference type="NCBI Taxonomy" id="568069"/>
    <lineage>
        <taxon>Eukaryota</taxon>
        <taxon>Metazoa</taxon>
        <taxon>Ecdysozoa</taxon>
        <taxon>Arthropoda</taxon>
        <taxon>Hexapoda</taxon>
        <taxon>Insecta</taxon>
        <taxon>Pterygota</taxon>
        <taxon>Neoptera</taxon>
        <taxon>Endopterygota</taxon>
        <taxon>Diptera</taxon>
        <taxon>Nematocera</taxon>
        <taxon>Chironomoidea</taxon>
        <taxon>Chironomidae</taxon>
        <taxon>Clunio</taxon>
    </lineage>
</organism>
<keyword evidence="4" id="KW-0812">Transmembrane</keyword>
<evidence type="ECO:0000256" key="6">
    <source>
        <dbReference type="ARBA" id="ARBA00022741"/>
    </source>
</evidence>
<evidence type="ECO:0000256" key="5">
    <source>
        <dbReference type="ARBA" id="ARBA00022729"/>
    </source>
</evidence>
<dbReference type="EC" id="4.6.1.2" evidence="3"/>
<protein>
    <recommendedName>
        <fullName evidence="3">guanylate cyclase</fullName>
        <ecNumber evidence="3">4.6.1.2</ecNumber>
    </recommendedName>
</protein>
<keyword evidence="18" id="KW-1185">Reference proteome</keyword>
<keyword evidence="7" id="KW-1133">Transmembrane helix</keyword>
<dbReference type="InterPro" id="IPR001170">
    <property type="entry name" value="ANPR/GUC"/>
</dbReference>
<dbReference type="SUPFAM" id="SSF53822">
    <property type="entry name" value="Periplasmic binding protein-like I"/>
    <property type="match status" value="1"/>
</dbReference>
<dbReference type="Pfam" id="PF07714">
    <property type="entry name" value="PK_Tyr_Ser-Thr"/>
    <property type="match status" value="1"/>
</dbReference>
<feature type="domain" description="Protein kinase" evidence="15">
    <location>
        <begin position="506"/>
        <end position="790"/>
    </location>
</feature>
<keyword evidence="13" id="KW-0141">cGMP biosynthesis</keyword>
<dbReference type="FunFam" id="1.10.510.10:FF:000736">
    <property type="entry name" value="Guanylate cyclase"/>
    <property type="match status" value="1"/>
</dbReference>
<evidence type="ECO:0000256" key="7">
    <source>
        <dbReference type="ARBA" id="ARBA00022989"/>
    </source>
</evidence>
<dbReference type="GO" id="GO:0004672">
    <property type="term" value="F:protein kinase activity"/>
    <property type="evidence" value="ECO:0007669"/>
    <property type="project" value="InterPro"/>
</dbReference>
<dbReference type="Proteomes" id="UP000183832">
    <property type="component" value="Unassembled WGS sequence"/>
</dbReference>
<keyword evidence="5" id="KW-0732">Signal</keyword>
<dbReference type="InterPro" id="IPR028082">
    <property type="entry name" value="Peripla_BP_I"/>
</dbReference>
<dbReference type="Pfam" id="PF01094">
    <property type="entry name" value="ANF_receptor"/>
    <property type="match status" value="1"/>
</dbReference>
<sequence>HKIISGGNDESSLRNLIICKQISIFSLSNSYPICSGSHSPGLAADMHFNDDVIAFIGPACAFALEPVARLAAYWNTPIITGMGDQPPAEGELSVTSGILGRITHKWKNESSFFKDKSRYSTLTRSSFCQCRLKLVFASIFKEFGFKHVALLLDRSDLFSLTVGKNLEYGLKENGLLKFVSELDGNELLYDDKVNSSENDRQIKEMKSYLQDASIHARVVILSVRGRLVRKFMLAAHQLGMTNGEWVFLDVEIFQSSYWGDHSWEEDDDNDLTARKAFEALLRVSLLQPTSPKFNNFSEIVRKIAAEKYDYHFFEGEEVNFFIGAFYDGVLLLGMALNETLSEGGDLRDGEAITKKMWNRKFQGITGMVRIDDNGDRDADYSLLDLDPVTGRFEVVSHYYGSNRSLVAVPNKHIHWPGSHDGPPPDVPKCGFLGNDPNCHTNETIILYGFLAFAFISSLCYLLYNKRMQLNSIHNMAWRIKPEEVLIEVGKLFGSKIGLHKLNYENFSLTQFVVSSRRGSIISGGSTAPSQMVTTVGVYKGERVAIKKILKKKVEVNSTLLWEIKKTRDVSHENTVKFIGACIDLPRPYVLILTEYCPKTLKDVLENEAIQLDWNFRMSLIHDLVKGMAYLHNSDVNIHGKLRSGNCLIDGRFVLKISDFGLKTLGTPSEFVKDQNYYNKLLWIAPELLPVVIIPGIPATQKGDVYAFAIILEEIVVRGGPYQSARQYMNVTVILDRVASHENPPFRPNVGERDCPPELLDLMEKCWHDNPDERPSFANIRTTVGCIMKGFCENLMDDLLRRMEQYANNLESLVEEKTEQLSMEKRRTEELLYQVLPRPVATTLLSGEMVQPEQFESVTIYFSDIVGFTKLCSQSTPLQVVDFLNDLYSCFDRIIGFYDVYKVETIGDAYMCVSGLPERNGDDHVREIGLMSLAILDAVKSFVIKHNPEYKLMIRIGINSGSVCAAVVGQKMPRYCLFGDTVNTASRLESTGEPLKIQVSKASKEIFEKFGTFRIELRGDIELKGKGTVTTYWLLGCTEKDPRQVLKKLLRLLINVSFLCRPPTPIRNHVDNEINPFPILFPSIK</sequence>
<dbReference type="EMBL" id="CVRI01000044">
    <property type="protein sequence ID" value="CRK96829.1"/>
    <property type="molecule type" value="Genomic_DNA"/>
</dbReference>
<dbReference type="Pfam" id="PF00211">
    <property type="entry name" value="Guanylate_cyc"/>
    <property type="match status" value="1"/>
</dbReference>
<dbReference type="GO" id="GO:0004016">
    <property type="term" value="F:adenylate cyclase activity"/>
    <property type="evidence" value="ECO:0007669"/>
    <property type="project" value="TreeGrafter"/>
</dbReference>
<dbReference type="GO" id="GO:0005524">
    <property type="term" value="F:ATP binding"/>
    <property type="evidence" value="ECO:0007669"/>
    <property type="project" value="InterPro"/>
</dbReference>
<dbReference type="PROSITE" id="PS50125">
    <property type="entry name" value="GUANYLATE_CYCLASE_2"/>
    <property type="match status" value="1"/>
</dbReference>
<dbReference type="PRINTS" id="PR00255">
    <property type="entry name" value="NATPEPTIDER"/>
</dbReference>
<evidence type="ECO:0000256" key="10">
    <source>
        <dbReference type="ARBA" id="ARBA00023170"/>
    </source>
</evidence>
<evidence type="ECO:0000259" key="16">
    <source>
        <dbReference type="PROSITE" id="PS50125"/>
    </source>
</evidence>
<reference evidence="17 18" key="1">
    <citation type="submission" date="2015-04" db="EMBL/GenBank/DDBJ databases">
        <authorList>
            <person name="Syromyatnikov M.Y."/>
            <person name="Popov V.N."/>
        </authorList>
    </citation>
    <scope>NUCLEOTIDE SEQUENCE [LARGE SCALE GENOMIC DNA]</scope>
</reference>
<dbReference type="SMART" id="SM00044">
    <property type="entry name" value="CYCc"/>
    <property type="match status" value="1"/>
</dbReference>
<evidence type="ECO:0000256" key="14">
    <source>
        <dbReference type="SAM" id="Coils"/>
    </source>
</evidence>
<dbReference type="Gene3D" id="3.30.70.1230">
    <property type="entry name" value="Nucleotide cyclase"/>
    <property type="match status" value="1"/>
</dbReference>
<dbReference type="Gene3D" id="1.10.510.10">
    <property type="entry name" value="Transferase(Phosphotransferase) domain 1"/>
    <property type="match status" value="1"/>
</dbReference>
<dbReference type="PROSITE" id="PS50011">
    <property type="entry name" value="PROTEIN_KINASE_DOM"/>
    <property type="match status" value="1"/>
</dbReference>
<evidence type="ECO:0000313" key="18">
    <source>
        <dbReference type="Proteomes" id="UP000183832"/>
    </source>
</evidence>
<evidence type="ECO:0000256" key="2">
    <source>
        <dbReference type="ARBA" id="ARBA00004479"/>
    </source>
</evidence>
<gene>
    <name evidence="17" type="ORF">CLUMA_CG009899</name>
</gene>
<keyword evidence="6" id="KW-0547">Nucleotide-binding</keyword>
<keyword evidence="14" id="KW-0175">Coiled coil</keyword>
<evidence type="ECO:0000256" key="13">
    <source>
        <dbReference type="ARBA" id="ARBA00023293"/>
    </source>
</evidence>
<dbReference type="GO" id="GO:0001653">
    <property type="term" value="F:peptide receptor activity"/>
    <property type="evidence" value="ECO:0007669"/>
    <property type="project" value="TreeGrafter"/>
</dbReference>
<dbReference type="OrthoDB" id="1890790at2759"/>
<dbReference type="InterPro" id="IPR050401">
    <property type="entry name" value="Cyclic_nucleotide_synthase"/>
</dbReference>
<evidence type="ECO:0000256" key="12">
    <source>
        <dbReference type="ARBA" id="ARBA00023239"/>
    </source>
</evidence>